<dbReference type="GO" id="GO:0061503">
    <property type="term" value="F:tRNA threonylcarbamoyladenosine dehydratase"/>
    <property type="evidence" value="ECO:0007669"/>
    <property type="project" value="TreeGrafter"/>
</dbReference>
<dbReference type="GO" id="GO:0061504">
    <property type="term" value="P:cyclic threonylcarbamoyladenosine biosynthetic process"/>
    <property type="evidence" value="ECO:0007669"/>
    <property type="project" value="TreeGrafter"/>
</dbReference>
<dbReference type="Pfam" id="PF00899">
    <property type="entry name" value="ThiF"/>
    <property type="match status" value="1"/>
</dbReference>
<dbReference type="InterPro" id="IPR000594">
    <property type="entry name" value="ThiF_NAD_FAD-bd"/>
</dbReference>
<proteinExistence type="predicted"/>
<dbReference type="GO" id="GO:0008641">
    <property type="term" value="F:ubiquitin-like modifier activating enzyme activity"/>
    <property type="evidence" value="ECO:0007669"/>
    <property type="project" value="InterPro"/>
</dbReference>
<dbReference type="SUPFAM" id="SSF69572">
    <property type="entry name" value="Activating enzymes of the ubiquitin-like proteins"/>
    <property type="match status" value="1"/>
</dbReference>
<dbReference type="AlphaFoldDB" id="A0A849P5Y4"/>
<feature type="domain" description="THIF-type NAD/FAD binding fold" evidence="1">
    <location>
        <begin position="18"/>
        <end position="167"/>
    </location>
</feature>
<dbReference type="InterPro" id="IPR035985">
    <property type="entry name" value="Ubiquitin-activating_enz"/>
</dbReference>
<gene>
    <name evidence="2" type="ORF">HKX39_02185</name>
</gene>
<comment type="caution">
    <text evidence="2">The sequence shown here is derived from an EMBL/GenBank/DDBJ whole genome shotgun (WGS) entry which is preliminary data.</text>
</comment>
<dbReference type="Gene3D" id="3.40.50.720">
    <property type="entry name" value="NAD(P)-binding Rossmann-like Domain"/>
    <property type="match status" value="1"/>
</dbReference>
<keyword evidence="3" id="KW-1185">Reference proteome</keyword>
<evidence type="ECO:0000313" key="3">
    <source>
        <dbReference type="Proteomes" id="UP000537862"/>
    </source>
</evidence>
<reference evidence="2 3" key="1">
    <citation type="submission" date="2020-05" db="EMBL/GenBank/DDBJ databases">
        <authorList>
            <person name="Niu N."/>
        </authorList>
    </citation>
    <scope>NUCLEOTIDE SEQUENCE [LARGE SCALE GENOMIC DNA]</scope>
    <source>
        <strain evidence="2 3">3340-03</strain>
    </source>
</reference>
<dbReference type="EMBL" id="JABGBN010000001">
    <property type="protein sequence ID" value="NOL50988.1"/>
    <property type="molecule type" value="Genomic_DNA"/>
</dbReference>
<dbReference type="CDD" id="cd00755">
    <property type="entry name" value="YgdL_like"/>
    <property type="match status" value="1"/>
</dbReference>
<dbReference type="PANTHER" id="PTHR43267">
    <property type="entry name" value="TRNA THREONYLCARBAMOYLADENOSINE DEHYDRATASE"/>
    <property type="match status" value="1"/>
</dbReference>
<evidence type="ECO:0000259" key="1">
    <source>
        <dbReference type="Pfam" id="PF00899"/>
    </source>
</evidence>
<evidence type="ECO:0000313" key="2">
    <source>
        <dbReference type="EMBL" id="NOL50988.1"/>
    </source>
</evidence>
<accession>A0A849P5Y4</accession>
<protein>
    <submittedName>
        <fullName evidence="2">tRNA threonylcarbamoyladenosine dehydratase</fullName>
    </submittedName>
</protein>
<dbReference type="InterPro" id="IPR045886">
    <property type="entry name" value="ThiF/MoeB/HesA"/>
</dbReference>
<name>A0A849P5Y4_9BURK</name>
<sequence length="266" mass="28971">MMDNTTDSISRRFNSLQRLYGEKATQQLAQSHVFIAGIGGVGSWVAEALARSGVGQLTLADLDHVAESNINRQVHALGSTVGMAKIEAMAARIADINPECKLNLIDDFVDEQNIDSYLKQYAPHVLLDCTDQVKAKIAMLLTARQHHIPFFMCGGAGGKTDVFSLRYSDLALVKNDNLLGRIRQILRKDHAYPKGSDNKGRALKKPPKMGVNCIWYEQTAQLPDLWVNPDQAPQGLSCAGYGSSMTVTATMGLAVANLTLDTLLKA</sequence>
<organism evidence="2 3">
    <name type="scientific">Pelistega suis</name>
    <dbReference type="NCBI Taxonomy" id="1631957"/>
    <lineage>
        <taxon>Bacteria</taxon>
        <taxon>Pseudomonadati</taxon>
        <taxon>Pseudomonadota</taxon>
        <taxon>Betaproteobacteria</taxon>
        <taxon>Burkholderiales</taxon>
        <taxon>Alcaligenaceae</taxon>
        <taxon>Pelistega</taxon>
    </lineage>
</organism>
<dbReference type="Proteomes" id="UP000537862">
    <property type="component" value="Unassembled WGS sequence"/>
</dbReference>
<dbReference type="PANTHER" id="PTHR43267:SF1">
    <property type="entry name" value="TRNA THREONYLCARBAMOYLADENOSINE DEHYDRATASE"/>
    <property type="match status" value="1"/>
</dbReference>